<dbReference type="SMART" id="SM01298">
    <property type="entry name" value="KapB"/>
    <property type="match status" value="1"/>
</dbReference>
<dbReference type="Pfam" id="PF08810">
    <property type="entry name" value="KapB"/>
    <property type="match status" value="1"/>
</dbReference>
<keyword evidence="2" id="KW-1185">Reference proteome</keyword>
<dbReference type="InterPro" id="IPR038080">
    <property type="entry name" value="KapB_sf"/>
</dbReference>
<keyword evidence="1" id="KW-0418">Kinase</keyword>
<keyword evidence="1" id="KW-0808">Transferase</keyword>
<sequence>MVDQLKVNGIVYARYKTGEYIARIIELDDSQAVVEILAVVTHPTQGDLHHPHDVNVPLFHQRKALSFHEKARVRLHSCKPFDKDTIPDFKGSLKSALEKIYSKLEKSDDAWSRESIKQLRDLENDYFKKPY</sequence>
<dbReference type="Proteomes" id="UP000440978">
    <property type="component" value="Unassembled WGS sequence"/>
</dbReference>
<evidence type="ECO:0000313" key="1">
    <source>
        <dbReference type="EMBL" id="MTT33112.1"/>
    </source>
</evidence>
<dbReference type="SUPFAM" id="SSF141251">
    <property type="entry name" value="Kinase-associated protein B-like"/>
    <property type="match status" value="1"/>
</dbReference>
<accession>A0A6N8CSE7</accession>
<dbReference type="RefSeq" id="WP_155220945.1">
    <property type="nucleotide sequence ID" value="NZ_WNHB01000027.1"/>
</dbReference>
<reference evidence="1 2" key="1">
    <citation type="submission" date="2019-11" db="EMBL/GenBank/DDBJ databases">
        <title>Terrilactibacillus tamarindus sp. nov. BCM23-1 isolated from bark of Tamarindus indica.</title>
        <authorList>
            <person name="Kingkaew E."/>
            <person name="Tanasupawat S."/>
        </authorList>
    </citation>
    <scope>NUCLEOTIDE SEQUENCE [LARGE SCALE GENOMIC DNA]</scope>
    <source>
        <strain evidence="1 2">BCM23-1</strain>
    </source>
</reference>
<organism evidence="1 2">
    <name type="scientific">Terrilactibacillus tamarindi</name>
    <dbReference type="NCBI Taxonomy" id="2599694"/>
    <lineage>
        <taxon>Bacteria</taxon>
        <taxon>Bacillati</taxon>
        <taxon>Bacillota</taxon>
        <taxon>Bacilli</taxon>
        <taxon>Bacillales</taxon>
        <taxon>Bacillaceae</taxon>
        <taxon>Terrilactibacillus</taxon>
    </lineage>
</organism>
<dbReference type="AlphaFoldDB" id="A0A6N8CSE7"/>
<dbReference type="EMBL" id="WNHB01000027">
    <property type="protein sequence ID" value="MTT33112.1"/>
    <property type="molecule type" value="Genomic_DNA"/>
</dbReference>
<gene>
    <name evidence="1" type="ORF">GMB86_13960</name>
</gene>
<evidence type="ECO:0000313" key="2">
    <source>
        <dbReference type="Proteomes" id="UP000440978"/>
    </source>
</evidence>
<dbReference type="GO" id="GO:0016301">
    <property type="term" value="F:kinase activity"/>
    <property type="evidence" value="ECO:0007669"/>
    <property type="project" value="UniProtKB-KW"/>
</dbReference>
<name>A0A6N8CSE7_9BACI</name>
<proteinExistence type="predicted"/>
<protein>
    <submittedName>
        <fullName evidence="1">Kinase</fullName>
    </submittedName>
</protein>
<comment type="caution">
    <text evidence="1">The sequence shown here is derived from an EMBL/GenBank/DDBJ whole genome shotgun (WGS) entry which is preliminary data.</text>
</comment>
<dbReference type="Gene3D" id="2.30.30.430">
    <property type="entry name" value="Kinase associated protein B domain"/>
    <property type="match status" value="1"/>
</dbReference>
<dbReference type="InterPro" id="IPR014916">
    <property type="entry name" value="KapB"/>
</dbReference>
<dbReference type="OrthoDB" id="2407789at2"/>